<evidence type="ECO:0000256" key="2">
    <source>
        <dbReference type="ARBA" id="ARBA00022771"/>
    </source>
</evidence>
<organism evidence="6 7">
    <name type="scientific">Lasiosphaeria miniovina</name>
    <dbReference type="NCBI Taxonomy" id="1954250"/>
    <lineage>
        <taxon>Eukaryota</taxon>
        <taxon>Fungi</taxon>
        <taxon>Dikarya</taxon>
        <taxon>Ascomycota</taxon>
        <taxon>Pezizomycotina</taxon>
        <taxon>Sordariomycetes</taxon>
        <taxon>Sordariomycetidae</taxon>
        <taxon>Sordariales</taxon>
        <taxon>Lasiosphaeriaceae</taxon>
        <taxon>Lasiosphaeria</taxon>
    </lineage>
</organism>
<dbReference type="InterPro" id="IPR002893">
    <property type="entry name" value="Znf_MYND"/>
</dbReference>
<evidence type="ECO:0000313" key="6">
    <source>
        <dbReference type="EMBL" id="KAK0734783.1"/>
    </source>
</evidence>
<gene>
    <name evidence="6" type="ORF">B0T26DRAFT_671024</name>
</gene>
<dbReference type="Gene3D" id="6.10.140.2220">
    <property type="match status" value="1"/>
</dbReference>
<evidence type="ECO:0000256" key="4">
    <source>
        <dbReference type="PROSITE-ProRule" id="PRU00134"/>
    </source>
</evidence>
<dbReference type="Proteomes" id="UP001172101">
    <property type="component" value="Unassembled WGS sequence"/>
</dbReference>
<evidence type="ECO:0000256" key="3">
    <source>
        <dbReference type="ARBA" id="ARBA00022833"/>
    </source>
</evidence>
<dbReference type="RefSeq" id="XP_060303660.1">
    <property type="nucleotide sequence ID" value="XM_060439265.1"/>
</dbReference>
<dbReference type="Pfam" id="PF01753">
    <property type="entry name" value="zf-MYND"/>
    <property type="match status" value="1"/>
</dbReference>
<evidence type="ECO:0000256" key="1">
    <source>
        <dbReference type="ARBA" id="ARBA00022723"/>
    </source>
</evidence>
<keyword evidence="3" id="KW-0862">Zinc</keyword>
<reference evidence="6" key="1">
    <citation type="submission" date="2023-06" db="EMBL/GenBank/DDBJ databases">
        <title>Genome-scale phylogeny and comparative genomics of the fungal order Sordariales.</title>
        <authorList>
            <consortium name="Lawrence Berkeley National Laboratory"/>
            <person name="Hensen N."/>
            <person name="Bonometti L."/>
            <person name="Westerberg I."/>
            <person name="Brannstrom I.O."/>
            <person name="Guillou S."/>
            <person name="Cros-Aarteil S."/>
            <person name="Calhoun S."/>
            <person name="Haridas S."/>
            <person name="Kuo A."/>
            <person name="Mondo S."/>
            <person name="Pangilinan J."/>
            <person name="Riley R."/>
            <person name="LaButti K."/>
            <person name="Andreopoulos B."/>
            <person name="Lipzen A."/>
            <person name="Chen C."/>
            <person name="Yanf M."/>
            <person name="Daum C."/>
            <person name="Ng V."/>
            <person name="Clum A."/>
            <person name="Steindorff A."/>
            <person name="Ohm R."/>
            <person name="Martin F."/>
            <person name="Silar P."/>
            <person name="Natvig D."/>
            <person name="Lalanne C."/>
            <person name="Gautier V."/>
            <person name="Ament-velasquez S.L."/>
            <person name="Kruys A."/>
            <person name="Hutchinson M.I."/>
            <person name="Powell A.J."/>
            <person name="Barry K."/>
            <person name="Miller A.N."/>
            <person name="Grigoriev I.V."/>
            <person name="Debuchy R."/>
            <person name="Gladieux P."/>
            <person name="Thoren M.H."/>
            <person name="Johannesson H."/>
        </authorList>
    </citation>
    <scope>NUCLEOTIDE SEQUENCE</scope>
    <source>
        <strain evidence="6">SMH2392-1A</strain>
    </source>
</reference>
<dbReference type="AlphaFoldDB" id="A0AA40BIM9"/>
<sequence length="389" mass="43699">MSGYDTNPLGMCGHCATPASLRPLRACEFCRAIAYCSRLCSNLDSRTHDVFCRIPEPAQQRAPRDESYRAVIFPEQGGVPYFVWLPRRRGGLYDLTAYGLDADNCTTELVANLSFPHLSTTDRQLATQPLSLAYPRDQESEATRRRYGRNQSIRFDGVGCVCFDWRGPVVLFGARGDVCLRDLRFALDYIHAHQYNLGLMDPARFHGEKLGPLTLLVSAQQRREYVLHNASRELLRDDAESVFLSRAMWDSVQRMARPIDLGARGGTDLAYYRIDPHDASLNAHGLVVALSDLVRRDVASIGVQTVRGWLRHGAYEGAVVVFRHGEVQLPANDGAAVVLRHDAVPLPADEFLAWHDNAACVLRAMAQEEPTMTRQALRANARRFFDIRR</sequence>
<dbReference type="SUPFAM" id="SSF144232">
    <property type="entry name" value="HIT/MYND zinc finger-like"/>
    <property type="match status" value="1"/>
</dbReference>
<dbReference type="GeneID" id="85322535"/>
<comment type="caution">
    <text evidence="6">The sequence shown here is derived from an EMBL/GenBank/DDBJ whole genome shotgun (WGS) entry which is preliminary data.</text>
</comment>
<dbReference type="PROSITE" id="PS50865">
    <property type="entry name" value="ZF_MYND_2"/>
    <property type="match status" value="1"/>
</dbReference>
<name>A0AA40BIM9_9PEZI</name>
<dbReference type="GO" id="GO:0008270">
    <property type="term" value="F:zinc ion binding"/>
    <property type="evidence" value="ECO:0007669"/>
    <property type="project" value="UniProtKB-KW"/>
</dbReference>
<dbReference type="PROSITE" id="PS01360">
    <property type="entry name" value="ZF_MYND_1"/>
    <property type="match status" value="1"/>
</dbReference>
<evidence type="ECO:0000259" key="5">
    <source>
        <dbReference type="PROSITE" id="PS50865"/>
    </source>
</evidence>
<protein>
    <recommendedName>
        <fullName evidence="5">MYND-type domain-containing protein</fullName>
    </recommendedName>
</protein>
<keyword evidence="1" id="KW-0479">Metal-binding</keyword>
<evidence type="ECO:0000313" key="7">
    <source>
        <dbReference type="Proteomes" id="UP001172101"/>
    </source>
</evidence>
<feature type="domain" description="MYND-type" evidence="5">
    <location>
        <begin position="12"/>
        <end position="52"/>
    </location>
</feature>
<dbReference type="EMBL" id="JAUIRO010000001">
    <property type="protein sequence ID" value="KAK0734783.1"/>
    <property type="molecule type" value="Genomic_DNA"/>
</dbReference>
<accession>A0AA40BIM9</accession>
<proteinExistence type="predicted"/>
<keyword evidence="2 4" id="KW-0863">Zinc-finger</keyword>
<keyword evidence="7" id="KW-1185">Reference proteome</keyword>